<comment type="cofactor">
    <cofactor evidence="2">
        <name>Mg(2+)</name>
        <dbReference type="ChEBI" id="CHEBI:18420"/>
    </cofactor>
</comment>
<keyword evidence="1 2" id="KW-0093">Biotin biosynthesis</keyword>
<feature type="binding site" evidence="2">
    <location>
        <position position="360"/>
    </location>
    <ligand>
        <name>Mg(2+)</name>
        <dbReference type="ChEBI" id="CHEBI:18420"/>
    </ligand>
</feature>
<organism evidence="4 5">
    <name type="scientific">Commensalibacter intestini</name>
    <dbReference type="NCBI Taxonomy" id="479936"/>
    <lineage>
        <taxon>Bacteria</taxon>
        <taxon>Pseudomonadati</taxon>
        <taxon>Pseudomonadota</taxon>
        <taxon>Alphaproteobacteria</taxon>
        <taxon>Acetobacterales</taxon>
        <taxon>Acetobacteraceae</taxon>
    </lineage>
</organism>
<comment type="function">
    <text evidence="2">Catalyzes a mechanistically unusual reaction, the ATP-dependent insertion of CO2 between the N7 and N8 nitrogen atoms of 7,8-diaminopelargonic acid (DAPA, also called 7,8-diammoniononanoate) to form a ureido ring.</text>
</comment>
<dbReference type="InterPro" id="IPR004472">
    <property type="entry name" value="DTB_synth_BioD"/>
</dbReference>
<protein>
    <recommendedName>
        <fullName evidence="2">ATP-dependent dethiobiotin synthetase BioD</fullName>
        <ecNumber evidence="2">6.3.3.3</ecNumber>
    </recommendedName>
    <alternativeName>
        <fullName evidence="2">DTB synthetase</fullName>
        <shortName evidence="2">DTBS</shortName>
    </alternativeName>
    <alternativeName>
        <fullName evidence="2">Dethiobiotin synthase</fullName>
    </alternativeName>
</protein>
<feature type="binding site" evidence="2">
    <location>
        <position position="294"/>
    </location>
    <ligand>
        <name>substrate</name>
    </ligand>
</feature>
<evidence type="ECO:0000313" key="5">
    <source>
        <dbReference type="Proteomes" id="UP000194946"/>
    </source>
</evidence>
<dbReference type="GO" id="GO:0000287">
    <property type="term" value="F:magnesium ion binding"/>
    <property type="evidence" value="ECO:0007669"/>
    <property type="project" value="UniProtKB-UniRule"/>
</dbReference>
<dbReference type="CDD" id="cd02440">
    <property type="entry name" value="AdoMet_MTases"/>
    <property type="match status" value="1"/>
</dbReference>
<dbReference type="GO" id="GO:0004141">
    <property type="term" value="F:dethiobiotin synthase activity"/>
    <property type="evidence" value="ECO:0007669"/>
    <property type="project" value="UniProtKB-UniRule"/>
</dbReference>
<comment type="caution">
    <text evidence="4">The sequence shown here is derived from an EMBL/GenBank/DDBJ whole genome shotgun (WGS) entry which is preliminary data.</text>
</comment>
<comment type="caution">
    <text evidence="2">Lacks conserved residue(s) required for the propagation of feature annotation.</text>
</comment>
<keyword evidence="5" id="KW-1185">Reference proteome</keyword>
<feature type="binding site" evidence="2">
    <location>
        <position position="302"/>
    </location>
    <ligand>
        <name>ATP</name>
        <dbReference type="ChEBI" id="CHEBI:30616"/>
    </ligand>
</feature>
<dbReference type="SUPFAM" id="SSF52540">
    <property type="entry name" value="P-loop containing nucleoside triphosphate hydrolases"/>
    <property type="match status" value="1"/>
</dbReference>
<feature type="domain" description="Methyltransferase" evidence="3">
    <location>
        <begin position="49"/>
        <end position="142"/>
    </location>
</feature>
<dbReference type="PANTHER" id="PTHR43210">
    <property type="entry name" value="DETHIOBIOTIN SYNTHETASE"/>
    <property type="match status" value="1"/>
</dbReference>
<dbReference type="AlphaFoldDB" id="A0A251ZXM9"/>
<feature type="binding site" evidence="2">
    <location>
        <position position="274"/>
    </location>
    <ligand>
        <name>Mg(2+)</name>
        <dbReference type="ChEBI" id="CHEBI:18420"/>
    </ligand>
</feature>
<keyword evidence="2" id="KW-0479">Metal-binding</keyword>
<feature type="binding site" evidence="2">
    <location>
        <begin position="360"/>
        <end position="363"/>
    </location>
    <ligand>
        <name>ATP</name>
        <dbReference type="ChEBI" id="CHEBI:30616"/>
    </ligand>
</feature>
<name>A0A251ZXM9_9PROT</name>
<comment type="catalytic activity">
    <reaction evidence="2">
        <text>(7R,8S)-7,8-diammoniononanoate + CO2 + ATP = (4R,5S)-dethiobiotin + ADP + phosphate + 3 H(+)</text>
        <dbReference type="Rhea" id="RHEA:15805"/>
        <dbReference type="ChEBI" id="CHEBI:15378"/>
        <dbReference type="ChEBI" id="CHEBI:16526"/>
        <dbReference type="ChEBI" id="CHEBI:30616"/>
        <dbReference type="ChEBI" id="CHEBI:43474"/>
        <dbReference type="ChEBI" id="CHEBI:149469"/>
        <dbReference type="ChEBI" id="CHEBI:149473"/>
        <dbReference type="ChEBI" id="CHEBI:456216"/>
        <dbReference type="EC" id="6.3.3.3"/>
    </reaction>
</comment>
<dbReference type="Pfam" id="PF13649">
    <property type="entry name" value="Methyltransf_25"/>
    <property type="match status" value="1"/>
</dbReference>
<dbReference type="PANTHER" id="PTHR43210:SF5">
    <property type="entry name" value="DETHIOBIOTIN SYNTHETASE"/>
    <property type="match status" value="1"/>
</dbReference>
<keyword evidence="2" id="KW-0067">ATP-binding</keyword>
<comment type="pathway">
    <text evidence="2">Cofactor biosynthesis; biotin biosynthesis; biotin from 7,8-diaminononanoate: step 1/2.</text>
</comment>
<accession>A0A251ZXM9</accession>
<dbReference type="CDD" id="cd03109">
    <property type="entry name" value="DTBS"/>
    <property type="match status" value="1"/>
</dbReference>
<dbReference type="Pfam" id="PF13500">
    <property type="entry name" value="AAA_26"/>
    <property type="match status" value="1"/>
</dbReference>
<dbReference type="InterPro" id="IPR029063">
    <property type="entry name" value="SAM-dependent_MTases_sf"/>
</dbReference>
<keyword evidence="2" id="KW-0547">Nucleotide-binding</keyword>
<dbReference type="Proteomes" id="UP000194946">
    <property type="component" value="Unassembled WGS sequence"/>
</dbReference>
<dbReference type="GO" id="GO:0005737">
    <property type="term" value="C:cytoplasm"/>
    <property type="evidence" value="ECO:0007669"/>
    <property type="project" value="UniProtKB-SubCell"/>
</dbReference>
<evidence type="ECO:0000256" key="1">
    <source>
        <dbReference type="ARBA" id="ARBA00022756"/>
    </source>
</evidence>
<comment type="subunit">
    <text evidence="2">Homodimer.</text>
</comment>
<dbReference type="HAMAP" id="MF_00336">
    <property type="entry name" value="BioD"/>
    <property type="match status" value="1"/>
</dbReference>
<dbReference type="UniPathway" id="UPA00078">
    <property type="reaction ID" value="UER00161"/>
</dbReference>
<dbReference type="SUPFAM" id="SSF53335">
    <property type="entry name" value="S-adenosyl-L-methionine-dependent methyltransferases"/>
    <property type="match status" value="1"/>
</dbReference>
<reference evidence="5" key="1">
    <citation type="submission" date="2014-06" db="EMBL/GenBank/DDBJ databases">
        <authorList>
            <person name="Winans N.J."/>
            <person name="Newell P.D."/>
            <person name="Douglas A.E."/>
        </authorList>
    </citation>
    <scope>NUCLEOTIDE SEQUENCE [LARGE SCALE GENOMIC DNA]</scope>
    <source>
        <strain evidence="5">DmL_052</strain>
    </source>
</reference>
<evidence type="ECO:0000256" key="2">
    <source>
        <dbReference type="HAMAP-Rule" id="MF_00336"/>
    </source>
</evidence>
<comment type="subcellular location">
    <subcellularLocation>
        <location evidence="2">Cytoplasm</location>
    </subcellularLocation>
</comment>
<sequence length="465" mass="52785">MNPYKQKIIESFDHAVSYEQSAHIQKIVAKRLISFIKTLNIDIEKPLSILEIGCGTGLLTQYLLELFPKARFIITDISPHMIERVKDKFAKNHSNIQFRVMDGEVIDLTQSFDLIFSSLAFQWFENLETSIQKITELLNPNGYLLCSTLAEKSFEEWRQIYHQYDYHCSFQSYPSLETLESYWPSKRGGGFWKQEDFVESVENGINFIKGLRSIGAHTASKTHHPLSAGQFRKILNQFNDEYGYTTYEVAFGCFKRFAASGFFITGTDTDVGKTFVSACLTKALNATYWKPMQTGLNCDPGDTETVQTLAHIPNEHIITPLIELQEPLSPEEAAKHEAMTLDIDLLDFTLPVQDRPYIVEGAGGALVPIAEYQFMIQLMQKVNLPVIIVARTALGTLNHTLLTIEVLRNHHIPISGVILNGIPNPANKEAIERHGKIKVIAEVPRMEIISDQFIAQFLKEITLFY</sequence>
<feature type="active site" evidence="2">
    <location>
        <position position="290"/>
    </location>
</feature>
<dbReference type="NCBIfam" id="TIGR00347">
    <property type="entry name" value="bioD"/>
    <property type="match status" value="1"/>
</dbReference>
<keyword evidence="2" id="KW-0436">Ligase</keyword>
<keyword evidence="2" id="KW-0963">Cytoplasm</keyword>
<gene>
    <name evidence="2" type="primary">bioD</name>
    <name evidence="4" type="ORF">HK18_02380</name>
</gene>
<keyword evidence="2" id="KW-0460">Magnesium</keyword>
<dbReference type="GO" id="GO:0009102">
    <property type="term" value="P:biotin biosynthetic process"/>
    <property type="evidence" value="ECO:0007669"/>
    <property type="project" value="UniProtKB-UniRule"/>
</dbReference>
<dbReference type="GO" id="GO:0005524">
    <property type="term" value="F:ATP binding"/>
    <property type="evidence" value="ECO:0007669"/>
    <property type="project" value="UniProtKB-UniRule"/>
</dbReference>
<evidence type="ECO:0000259" key="3">
    <source>
        <dbReference type="Pfam" id="PF13649"/>
    </source>
</evidence>
<dbReference type="Gene3D" id="3.40.50.150">
    <property type="entry name" value="Vaccinia Virus protein VP39"/>
    <property type="match status" value="1"/>
</dbReference>
<dbReference type="RefSeq" id="WP_086631751.1">
    <property type="nucleotide sequence ID" value="NZ_JOPB01000001.1"/>
</dbReference>
<feature type="binding site" evidence="2">
    <location>
        <begin position="270"/>
        <end position="275"/>
    </location>
    <ligand>
        <name>ATP</name>
        <dbReference type="ChEBI" id="CHEBI:30616"/>
    </ligand>
</feature>
<dbReference type="Gene3D" id="3.40.50.300">
    <property type="entry name" value="P-loop containing nucleotide triphosphate hydrolases"/>
    <property type="match status" value="1"/>
</dbReference>
<comment type="similarity">
    <text evidence="2">Belongs to the dethiobiotin synthetase family.</text>
</comment>
<dbReference type="InterPro" id="IPR041698">
    <property type="entry name" value="Methyltransf_25"/>
</dbReference>
<evidence type="ECO:0000313" key="4">
    <source>
        <dbReference type="EMBL" id="OUI79429.1"/>
    </source>
</evidence>
<feature type="binding site" evidence="2">
    <location>
        <position position="302"/>
    </location>
    <ligand>
        <name>Mg(2+)</name>
        <dbReference type="ChEBI" id="CHEBI:18420"/>
    </ligand>
</feature>
<proteinExistence type="inferred from homology"/>
<dbReference type="InterPro" id="IPR027417">
    <property type="entry name" value="P-loop_NTPase"/>
</dbReference>
<dbReference type="EMBL" id="JOPB01000001">
    <property type="protein sequence ID" value="OUI79429.1"/>
    <property type="molecule type" value="Genomic_DNA"/>
</dbReference>
<dbReference type="EC" id="6.3.3.3" evidence="2"/>